<evidence type="ECO:0008006" key="4">
    <source>
        <dbReference type="Google" id="ProtNLM"/>
    </source>
</evidence>
<accession>A0ABX0ISY5</accession>
<reference evidence="2 3" key="2">
    <citation type="submission" date="2019-05" db="EMBL/GenBank/DDBJ databases">
        <authorList>
            <person name="Lianzixin W."/>
        </authorList>
    </citation>
    <scope>NUCLEOTIDE SEQUENCE [LARGE SCALE GENOMIC DNA]</scope>
    <source>
        <strain evidence="2 3">EC11</strain>
    </source>
</reference>
<proteinExistence type="predicted"/>
<dbReference type="RefSeq" id="WP_140963295.1">
    <property type="nucleotide sequence ID" value="NZ_VEVQ02000010.1"/>
</dbReference>
<evidence type="ECO:0000313" key="3">
    <source>
        <dbReference type="Proteomes" id="UP000817854"/>
    </source>
</evidence>
<organism evidence="2 3">
    <name type="scientific">Flavobacterium jejuense</name>
    <dbReference type="NCBI Taxonomy" id="1544455"/>
    <lineage>
        <taxon>Bacteria</taxon>
        <taxon>Pseudomonadati</taxon>
        <taxon>Bacteroidota</taxon>
        <taxon>Flavobacteriia</taxon>
        <taxon>Flavobacteriales</taxon>
        <taxon>Flavobacteriaceae</taxon>
        <taxon>Flavobacterium</taxon>
    </lineage>
</organism>
<reference evidence="3" key="1">
    <citation type="submission" date="2019-05" db="EMBL/GenBank/DDBJ databases">
        <title>Flavobacterium profundi sp. nov., isolated from a deep-sea seamount.</title>
        <authorList>
            <person name="Zhang D.-C."/>
        </authorList>
    </citation>
    <scope>NUCLEOTIDE SEQUENCE [LARGE SCALE GENOMIC DNA]</scope>
    <source>
        <strain evidence="3">EC11</strain>
    </source>
</reference>
<gene>
    <name evidence="2" type="ORF">FIA58_014935</name>
</gene>
<dbReference type="EMBL" id="VEVQ02000010">
    <property type="protein sequence ID" value="NHN26977.1"/>
    <property type="molecule type" value="Genomic_DNA"/>
</dbReference>
<feature type="chain" id="PRO_5047268421" description="Alpha-ketoglutarate decarboxylase" evidence="1">
    <location>
        <begin position="28"/>
        <end position="181"/>
    </location>
</feature>
<comment type="caution">
    <text evidence="2">The sequence shown here is derived from an EMBL/GenBank/DDBJ whole genome shotgun (WGS) entry which is preliminary data.</text>
</comment>
<evidence type="ECO:0000313" key="2">
    <source>
        <dbReference type="EMBL" id="NHN26977.1"/>
    </source>
</evidence>
<keyword evidence="3" id="KW-1185">Reference proteome</keyword>
<protein>
    <recommendedName>
        <fullName evidence="4">Alpha-ketoglutarate decarboxylase</fullName>
    </recommendedName>
</protein>
<dbReference type="Proteomes" id="UP000817854">
    <property type="component" value="Unassembled WGS sequence"/>
</dbReference>
<evidence type="ECO:0000256" key="1">
    <source>
        <dbReference type="SAM" id="SignalP"/>
    </source>
</evidence>
<reference evidence="2 3" key="3">
    <citation type="submission" date="2020-02" db="EMBL/GenBank/DDBJ databases">
        <title>Flavobacterium profundi sp. nov., isolated from a deep-sea seamount.</title>
        <authorList>
            <person name="Zhang D.-C."/>
        </authorList>
    </citation>
    <scope>NUCLEOTIDE SEQUENCE [LARGE SCALE GENOMIC DNA]</scope>
    <source>
        <strain evidence="2 3">EC11</strain>
    </source>
</reference>
<feature type="signal peptide" evidence="1">
    <location>
        <begin position="1"/>
        <end position="27"/>
    </location>
</feature>
<keyword evidence="1" id="KW-0732">Signal</keyword>
<sequence>MKKKKQVFLTFSFILMLFITSLSKVNAQENETVKSKSIFWERVQFGGGLGLGFGNGYTNITVAPSAIYNFNEYVAAGIGTQYSYVNQKGFYQSNIYGGSIIALFNPIEVIQLSTEIEQLRVNTSYDPFYGGDTDNFWNTALFVGAGYRTQNVTLGIRYNVLYKENQGVYADAFIPFIRVYF</sequence>
<name>A0ABX0ISY5_9FLAO</name>